<gene>
    <name evidence="14" type="ORF">K458DRAFT_270199</name>
</gene>
<feature type="domain" description="Peptidase S26" evidence="13">
    <location>
        <begin position="9"/>
        <end position="166"/>
    </location>
</feature>
<evidence type="ECO:0000313" key="15">
    <source>
        <dbReference type="Proteomes" id="UP000799291"/>
    </source>
</evidence>
<dbReference type="GO" id="GO:0006627">
    <property type="term" value="P:protein processing involved in protein targeting to mitochondrion"/>
    <property type="evidence" value="ECO:0007669"/>
    <property type="project" value="InterPro"/>
</dbReference>
<evidence type="ECO:0000256" key="3">
    <source>
        <dbReference type="ARBA" id="ARBA00022670"/>
    </source>
</evidence>
<dbReference type="PANTHER" id="PTHR46041:SF2">
    <property type="entry name" value="MITOCHONDRIAL INNER MEMBRANE PROTEASE SUBUNIT 2"/>
    <property type="match status" value="1"/>
</dbReference>
<keyword evidence="8 11" id="KW-0496">Mitochondrion</keyword>
<keyword evidence="6 11" id="KW-0378">Hydrolase</keyword>
<dbReference type="Pfam" id="PF10502">
    <property type="entry name" value="Peptidase_S26"/>
    <property type="match status" value="1"/>
</dbReference>
<dbReference type="PRINTS" id="PR00727">
    <property type="entry name" value="LEADERPTASE"/>
</dbReference>
<keyword evidence="5 11" id="KW-0999">Mitochondrion inner membrane</keyword>
<evidence type="ECO:0000256" key="2">
    <source>
        <dbReference type="ARBA" id="ARBA00007066"/>
    </source>
</evidence>
<evidence type="ECO:0000256" key="12">
    <source>
        <dbReference type="SAM" id="MobiDB-lite"/>
    </source>
</evidence>
<keyword evidence="4" id="KW-0812">Transmembrane</keyword>
<keyword evidence="7" id="KW-1133">Transmembrane helix</keyword>
<dbReference type="NCBIfam" id="TIGR02227">
    <property type="entry name" value="sigpep_I_bact"/>
    <property type="match status" value="1"/>
</dbReference>
<dbReference type="PANTHER" id="PTHR46041">
    <property type="entry name" value="MITOCHONDRIAL INNER MEMBRANE PROTEASE SUBUNIT 2"/>
    <property type="match status" value="1"/>
</dbReference>
<comment type="subcellular location">
    <subcellularLocation>
        <location evidence="1">Mitochondrion inner membrane</location>
        <topology evidence="1">Single-pass membrane protein</topology>
    </subcellularLocation>
</comment>
<sequence>GFFFFCGGLFIRDTYICVDTVNGSSMAPTLSPHAHTTGEKDSIVIARGVRWQGVKRGDVVTFWKPMRPREISVKRVLAVEGDVVVPWRGYACDPAIVEAERVPGGWDGLGTRDEEAIGGESVEVGRVRVPKGHVWVEGDNWRRSYDSLDFGPVSLALVDGRAVRVWREWWRLRPVGDGREEGERRGRSRVVVGSGGLP</sequence>
<keyword evidence="9" id="KW-0472">Membrane</keyword>
<evidence type="ECO:0000256" key="11">
    <source>
        <dbReference type="RuleBase" id="RU362041"/>
    </source>
</evidence>
<feature type="region of interest" description="Disordered" evidence="12">
    <location>
        <begin position="178"/>
        <end position="198"/>
    </location>
</feature>
<evidence type="ECO:0000256" key="8">
    <source>
        <dbReference type="ARBA" id="ARBA00023128"/>
    </source>
</evidence>
<organism evidence="14 15">
    <name type="scientific">Lentithecium fluviatile CBS 122367</name>
    <dbReference type="NCBI Taxonomy" id="1168545"/>
    <lineage>
        <taxon>Eukaryota</taxon>
        <taxon>Fungi</taxon>
        <taxon>Dikarya</taxon>
        <taxon>Ascomycota</taxon>
        <taxon>Pezizomycotina</taxon>
        <taxon>Dothideomycetes</taxon>
        <taxon>Pleosporomycetidae</taxon>
        <taxon>Pleosporales</taxon>
        <taxon>Massarineae</taxon>
        <taxon>Lentitheciaceae</taxon>
        <taxon>Lentithecium</taxon>
    </lineage>
</organism>
<evidence type="ECO:0000256" key="10">
    <source>
        <dbReference type="PIRSR" id="PIRSR600223-1"/>
    </source>
</evidence>
<dbReference type="OrthoDB" id="9996127at2759"/>
<dbReference type="SUPFAM" id="SSF51306">
    <property type="entry name" value="LexA/Signal peptidase"/>
    <property type="match status" value="1"/>
</dbReference>
<evidence type="ECO:0000256" key="9">
    <source>
        <dbReference type="ARBA" id="ARBA00023136"/>
    </source>
</evidence>
<evidence type="ECO:0000256" key="1">
    <source>
        <dbReference type="ARBA" id="ARBA00004434"/>
    </source>
</evidence>
<protein>
    <recommendedName>
        <fullName evidence="11">Mitochondrial inner membrane protease subunit</fullName>
        <ecNumber evidence="11">3.4.21.-</ecNumber>
    </recommendedName>
</protein>
<dbReference type="Gene3D" id="2.10.109.10">
    <property type="entry name" value="Umud Fragment, subunit A"/>
    <property type="match status" value="1"/>
</dbReference>
<evidence type="ECO:0000256" key="4">
    <source>
        <dbReference type="ARBA" id="ARBA00022692"/>
    </source>
</evidence>
<dbReference type="GO" id="GO:0004252">
    <property type="term" value="F:serine-type endopeptidase activity"/>
    <property type="evidence" value="ECO:0007669"/>
    <property type="project" value="InterPro"/>
</dbReference>
<dbReference type="EC" id="3.4.21.-" evidence="11"/>
<keyword evidence="3 11" id="KW-0645">Protease</keyword>
<feature type="non-terminal residue" evidence="14">
    <location>
        <position position="1"/>
    </location>
</feature>
<evidence type="ECO:0000256" key="5">
    <source>
        <dbReference type="ARBA" id="ARBA00022792"/>
    </source>
</evidence>
<evidence type="ECO:0000259" key="13">
    <source>
        <dbReference type="Pfam" id="PF10502"/>
    </source>
</evidence>
<feature type="active site" evidence="10">
    <location>
        <position position="25"/>
    </location>
</feature>
<dbReference type="InterPro" id="IPR037730">
    <property type="entry name" value="IMP2"/>
</dbReference>
<dbReference type="AlphaFoldDB" id="A0A6G1IKJ0"/>
<dbReference type="GO" id="GO:0006465">
    <property type="term" value="P:signal peptide processing"/>
    <property type="evidence" value="ECO:0007669"/>
    <property type="project" value="InterPro"/>
</dbReference>
<name>A0A6G1IKJ0_9PLEO</name>
<evidence type="ECO:0000313" key="14">
    <source>
        <dbReference type="EMBL" id="KAF2678756.1"/>
    </source>
</evidence>
<evidence type="ECO:0000256" key="6">
    <source>
        <dbReference type="ARBA" id="ARBA00022801"/>
    </source>
</evidence>
<comment type="similarity">
    <text evidence="2">Belongs to the peptidase S26 family. IMP2 subfamily.</text>
</comment>
<dbReference type="InterPro" id="IPR036286">
    <property type="entry name" value="LexA/Signal_pep-like_sf"/>
</dbReference>
<feature type="active site" evidence="10">
    <location>
        <position position="74"/>
    </location>
</feature>
<proteinExistence type="inferred from homology"/>
<dbReference type="GO" id="GO:0042720">
    <property type="term" value="C:mitochondrial inner membrane peptidase complex"/>
    <property type="evidence" value="ECO:0007669"/>
    <property type="project" value="InterPro"/>
</dbReference>
<dbReference type="InterPro" id="IPR000223">
    <property type="entry name" value="Pept_S26A_signal_pept_1"/>
</dbReference>
<dbReference type="Proteomes" id="UP000799291">
    <property type="component" value="Unassembled WGS sequence"/>
</dbReference>
<reference evidence="14" key="1">
    <citation type="journal article" date="2020" name="Stud. Mycol.">
        <title>101 Dothideomycetes genomes: a test case for predicting lifestyles and emergence of pathogens.</title>
        <authorList>
            <person name="Haridas S."/>
            <person name="Albert R."/>
            <person name="Binder M."/>
            <person name="Bloem J."/>
            <person name="Labutti K."/>
            <person name="Salamov A."/>
            <person name="Andreopoulos B."/>
            <person name="Baker S."/>
            <person name="Barry K."/>
            <person name="Bills G."/>
            <person name="Bluhm B."/>
            <person name="Cannon C."/>
            <person name="Castanera R."/>
            <person name="Culley D."/>
            <person name="Daum C."/>
            <person name="Ezra D."/>
            <person name="Gonzalez J."/>
            <person name="Henrissat B."/>
            <person name="Kuo A."/>
            <person name="Liang C."/>
            <person name="Lipzen A."/>
            <person name="Lutzoni F."/>
            <person name="Magnuson J."/>
            <person name="Mondo S."/>
            <person name="Nolan M."/>
            <person name="Ohm R."/>
            <person name="Pangilinan J."/>
            <person name="Park H.-J."/>
            <person name="Ramirez L."/>
            <person name="Alfaro M."/>
            <person name="Sun H."/>
            <person name="Tritt A."/>
            <person name="Yoshinaga Y."/>
            <person name="Zwiers L.-H."/>
            <person name="Turgeon B."/>
            <person name="Goodwin S."/>
            <person name="Spatafora J."/>
            <person name="Crous P."/>
            <person name="Grigoriev I."/>
        </authorList>
    </citation>
    <scope>NUCLEOTIDE SEQUENCE</scope>
    <source>
        <strain evidence="14">CBS 122367</strain>
    </source>
</reference>
<dbReference type="CDD" id="cd06530">
    <property type="entry name" value="S26_SPase_I"/>
    <property type="match status" value="1"/>
</dbReference>
<keyword evidence="15" id="KW-1185">Reference proteome</keyword>
<dbReference type="InterPro" id="IPR019533">
    <property type="entry name" value="Peptidase_S26"/>
</dbReference>
<evidence type="ECO:0000256" key="7">
    <source>
        <dbReference type="ARBA" id="ARBA00022989"/>
    </source>
</evidence>
<accession>A0A6G1IKJ0</accession>
<dbReference type="EMBL" id="MU005609">
    <property type="protein sequence ID" value="KAF2678756.1"/>
    <property type="molecule type" value="Genomic_DNA"/>
</dbReference>
<feature type="non-terminal residue" evidence="14">
    <location>
        <position position="198"/>
    </location>
</feature>